<reference evidence="7" key="1">
    <citation type="journal article" date="2019" name="Int. J. Syst. Evol. Microbiol.">
        <title>The Global Catalogue of Microorganisms (GCM) 10K type strain sequencing project: providing services to taxonomists for standard genome sequencing and annotation.</title>
        <authorList>
            <consortium name="The Broad Institute Genomics Platform"/>
            <consortium name="The Broad Institute Genome Sequencing Center for Infectious Disease"/>
            <person name="Wu L."/>
            <person name="Ma J."/>
        </authorList>
    </citation>
    <scope>NUCLEOTIDE SEQUENCE [LARGE SCALE GENOMIC DNA]</scope>
    <source>
        <strain evidence="7">JCM 11483</strain>
    </source>
</reference>
<dbReference type="PROSITE" id="PS00893">
    <property type="entry name" value="NUDIX_BOX"/>
    <property type="match status" value="1"/>
</dbReference>
<protein>
    <recommendedName>
        <fullName evidence="5">Nudix hydrolase domain-containing protein</fullName>
    </recommendedName>
</protein>
<evidence type="ECO:0000313" key="7">
    <source>
        <dbReference type="Proteomes" id="UP001501736"/>
    </source>
</evidence>
<dbReference type="PRINTS" id="PR00502">
    <property type="entry name" value="NUDIXFAMILY"/>
</dbReference>
<name>A0ABP6RJE8_9MICC</name>
<evidence type="ECO:0000256" key="4">
    <source>
        <dbReference type="RuleBase" id="RU003476"/>
    </source>
</evidence>
<feature type="domain" description="Nudix hydrolase" evidence="5">
    <location>
        <begin position="5"/>
        <end position="146"/>
    </location>
</feature>
<dbReference type="InterPro" id="IPR020084">
    <property type="entry name" value="NUDIX_hydrolase_CS"/>
</dbReference>
<gene>
    <name evidence="6" type="ORF">GCM10020260_14950</name>
</gene>
<evidence type="ECO:0000259" key="5">
    <source>
        <dbReference type="PROSITE" id="PS51462"/>
    </source>
</evidence>
<dbReference type="PANTHER" id="PTHR43046:SF16">
    <property type="entry name" value="ADP-RIBOSE PYROPHOSPHATASE YJHB-RELATED"/>
    <property type="match status" value="1"/>
</dbReference>
<proteinExistence type="inferred from homology"/>
<comment type="caution">
    <text evidence="6">The sequence shown here is derived from an EMBL/GenBank/DDBJ whole genome shotgun (WGS) entry which is preliminary data.</text>
</comment>
<evidence type="ECO:0000256" key="1">
    <source>
        <dbReference type="ARBA" id="ARBA00001946"/>
    </source>
</evidence>
<accession>A0ABP6RJE8</accession>
<dbReference type="CDD" id="cd02883">
    <property type="entry name" value="NUDIX_Hydrolase"/>
    <property type="match status" value="1"/>
</dbReference>
<dbReference type="PANTHER" id="PTHR43046">
    <property type="entry name" value="GDP-MANNOSE MANNOSYL HYDROLASE"/>
    <property type="match status" value="1"/>
</dbReference>
<comment type="similarity">
    <text evidence="2 4">Belongs to the Nudix hydrolase family.</text>
</comment>
<dbReference type="PROSITE" id="PS51462">
    <property type="entry name" value="NUDIX"/>
    <property type="match status" value="1"/>
</dbReference>
<evidence type="ECO:0000256" key="2">
    <source>
        <dbReference type="ARBA" id="ARBA00005582"/>
    </source>
</evidence>
<dbReference type="EMBL" id="BAAAYG010000005">
    <property type="protein sequence ID" value="GAA3284436.1"/>
    <property type="molecule type" value="Genomic_DNA"/>
</dbReference>
<keyword evidence="7" id="KW-1185">Reference proteome</keyword>
<dbReference type="InterPro" id="IPR015797">
    <property type="entry name" value="NUDIX_hydrolase-like_dom_sf"/>
</dbReference>
<dbReference type="Gene3D" id="3.90.79.10">
    <property type="entry name" value="Nucleoside Triphosphate Pyrophosphohydrolase"/>
    <property type="match status" value="1"/>
</dbReference>
<keyword evidence="3 4" id="KW-0378">Hydrolase</keyword>
<organism evidence="6 7">
    <name type="scientific">Nesterenkonia halobia</name>
    <dbReference type="NCBI Taxonomy" id="37922"/>
    <lineage>
        <taxon>Bacteria</taxon>
        <taxon>Bacillati</taxon>
        <taxon>Actinomycetota</taxon>
        <taxon>Actinomycetes</taxon>
        <taxon>Micrococcales</taxon>
        <taxon>Micrococcaceae</taxon>
        <taxon>Nesterenkonia</taxon>
    </lineage>
</organism>
<dbReference type="Pfam" id="PF00293">
    <property type="entry name" value="NUDIX"/>
    <property type="match status" value="1"/>
</dbReference>
<evidence type="ECO:0000256" key="3">
    <source>
        <dbReference type="ARBA" id="ARBA00022801"/>
    </source>
</evidence>
<comment type="cofactor">
    <cofactor evidence="1">
        <name>Mg(2+)</name>
        <dbReference type="ChEBI" id="CHEBI:18420"/>
    </cofactor>
</comment>
<dbReference type="InterPro" id="IPR000086">
    <property type="entry name" value="NUDIX_hydrolase_dom"/>
</dbReference>
<dbReference type="Proteomes" id="UP001501736">
    <property type="component" value="Unassembled WGS sequence"/>
</dbReference>
<evidence type="ECO:0000313" key="6">
    <source>
        <dbReference type="EMBL" id="GAA3284436.1"/>
    </source>
</evidence>
<sequence>MPGVDIRPAAYAVITDDEGRMLLPHWHHETLGGGWTLPGGGVEPGEHPDDAAVREVREETGYDVELTGVLAVDSQVIPGDRRGDPAREGVPLQALRIIYTAQIVGGSLQTEQDGSTDDVGWHAPDEVEALDRVSMVDFARERAGLIPRR</sequence>
<dbReference type="InterPro" id="IPR020476">
    <property type="entry name" value="Nudix_hydrolase"/>
</dbReference>
<dbReference type="SUPFAM" id="SSF55811">
    <property type="entry name" value="Nudix"/>
    <property type="match status" value="1"/>
</dbReference>